<feature type="region of interest" description="Disordered" evidence="6">
    <location>
        <begin position="102"/>
        <end position="124"/>
    </location>
</feature>
<keyword evidence="2" id="KW-0396">Initiation factor</keyword>
<evidence type="ECO:0000259" key="7">
    <source>
        <dbReference type="PROSITE" id="PS51366"/>
    </source>
</evidence>
<keyword evidence="9" id="KW-1185">Reference proteome</keyword>
<dbReference type="FunFam" id="1.25.40.180:FF:000036">
    <property type="entry name" value="Eukaryotic translation initiation factor isoform 4G-2"/>
    <property type="match status" value="1"/>
</dbReference>
<sequence>MTEKFHKEVKDLDEHWLYLIQRAKWKDSTPNQSRTTTRFFPRSPAAAFSLSLSLVSPLRTQRKREKQTPSLSPIPHSPFPLSHSLRRSLSLADMQQADQTVLSLRPGGGGGRGGGTRLLAPRFDSSSPAFPSSFSAADLPLLRPHGAAAPKAGDSRFEGHERVRYTRDQLLQLREIVEVPNDILKIKQEIEAELFGEAQSWGHAESNPTQQIPNRYSEPDSRDWRGRSGQLPTNPDNFGSRFDSNRQQDGSQVNRQDQLNSQFARTQISSYQERGPAPALVKAEVPWSARRGSLSDKDRVLKTVKGILNKLTPEKFDILKGQLIDSGITSADILKGVISLIFDKAVLEPTFCPMYAQLCSDLNEKLPPFPSEEPGGKEITFKRVLLNICQEAFEGAYNLREELKEMTAPEQEMERTDKEKLIKLRTLGNIRLIGELLKQKMVPEKIVHHIVQELLGAPDNKSCPAEENVEAICQFFNTIGKQLDESPKSRRINDVYFSRLKELSTNPQLVPRLRFMVRNVIELRANNWVPRREEIKAKTITEIHSEAEKNLGLRPGSSMRNSRGGVQGNASPGGFPVARPGTGGLMPGMPGTRKMPGAPGVGNDNWEMPRTRSMPRGDFSGNQAAGHSHSSLPSKSSTLNSKLLPQGGSGISGSSALVHGSGTVSARPSNFSFGTEGAPQVPSSPAKTVSAVSSEKPQAPAARLNLDDLRRKTASLLEEYFSVRILDEALQCVEELKSPSYHPEVVKEAISLALDKSPPCVEPVAKLLEYLFIKKILTARDIGTGCLLFASQLDDIGIDLPKAPSNFGDIIGKLILAGGLDFKVVGEILKKVEDDLFQKVILDSAVGVIRYASGQALLDSHASDIEACQSLLK</sequence>
<dbReference type="InterPro" id="IPR003890">
    <property type="entry name" value="MIF4G-like_typ-3"/>
</dbReference>
<feature type="compositionally biased region" description="Gly residues" evidence="6">
    <location>
        <begin position="106"/>
        <end position="116"/>
    </location>
</feature>
<dbReference type="InterPro" id="IPR003891">
    <property type="entry name" value="Initiation_fac_eIF4g_MI"/>
</dbReference>
<keyword evidence="3" id="KW-0810">Translation regulation</keyword>
<evidence type="ECO:0000256" key="5">
    <source>
        <dbReference type="ARBA" id="ARBA00057610"/>
    </source>
</evidence>
<feature type="region of interest" description="Disordered" evidence="6">
    <location>
        <begin position="58"/>
        <end position="80"/>
    </location>
</feature>
<accession>A0AAN9FS23</accession>
<feature type="compositionally biased region" description="Polar residues" evidence="6">
    <location>
        <begin position="662"/>
        <end position="673"/>
    </location>
</feature>
<comment type="caution">
    <text evidence="8">The sequence shown here is derived from an EMBL/GenBank/DDBJ whole genome shotgun (WGS) entry which is preliminary data.</text>
</comment>
<dbReference type="SUPFAM" id="SSF48371">
    <property type="entry name" value="ARM repeat"/>
    <property type="match status" value="2"/>
</dbReference>
<feature type="region of interest" description="Disordered" evidence="6">
    <location>
        <begin position="201"/>
        <end position="259"/>
    </location>
</feature>
<gene>
    <name evidence="8" type="ORF">RIF29_09623</name>
</gene>
<feature type="compositionally biased region" description="Low complexity" evidence="6">
    <location>
        <begin position="627"/>
        <end position="645"/>
    </location>
</feature>
<dbReference type="GO" id="GO:0003743">
    <property type="term" value="F:translation initiation factor activity"/>
    <property type="evidence" value="ECO:0007669"/>
    <property type="project" value="UniProtKB-KW"/>
</dbReference>
<reference evidence="8 9" key="1">
    <citation type="submission" date="2024-01" db="EMBL/GenBank/DDBJ databases">
        <title>The genomes of 5 underutilized Papilionoideae crops provide insights into root nodulation and disease resistanc.</title>
        <authorList>
            <person name="Yuan L."/>
        </authorList>
    </citation>
    <scope>NUCLEOTIDE SEQUENCE [LARGE SCALE GENOMIC DNA]</scope>
    <source>
        <strain evidence="8">ZHUSHIDOU_FW_LH</strain>
        <tissue evidence="8">Leaf</tissue>
    </source>
</reference>
<dbReference type="SMART" id="SM00543">
    <property type="entry name" value="MIF4G"/>
    <property type="match status" value="1"/>
</dbReference>
<evidence type="ECO:0000313" key="8">
    <source>
        <dbReference type="EMBL" id="KAK7281537.1"/>
    </source>
</evidence>
<feature type="compositionally biased region" description="Polar residues" evidence="6">
    <location>
        <begin position="245"/>
        <end position="259"/>
    </location>
</feature>
<feature type="region of interest" description="Disordered" evidence="6">
    <location>
        <begin position="546"/>
        <end position="698"/>
    </location>
</feature>
<protein>
    <recommendedName>
        <fullName evidence="7">MI domain-containing protein</fullName>
    </recommendedName>
</protein>
<dbReference type="GO" id="GO:0003729">
    <property type="term" value="F:mRNA binding"/>
    <property type="evidence" value="ECO:0007669"/>
    <property type="project" value="TreeGrafter"/>
</dbReference>
<feature type="compositionally biased region" description="Polar residues" evidence="6">
    <location>
        <begin position="681"/>
        <end position="696"/>
    </location>
</feature>
<dbReference type="SMART" id="SM00544">
    <property type="entry name" value="MA3"/>
    <property type="match status" value="1"/>
</dbReference>
<dbReference type="AlphaFoldDB" id="A0AAN9FS23"/>
<dbReference type="PROSITE" id="PS51366">
    <property type="entry name" value="MI"/>
    <property type="match status" value="1"/>
</dbReference>
<name>A0AAN9FS23_CROPI</name>
<dbReference type="Gene3D" id="1.25.40.180">
    <property type="match status" value="2"/>
</dbReference>
<evidence type="ECO:0000256" key="2">
    <source>
        <dbReference type="ARBA" id="ARBA00022540"/>
    </source>
</evidence>
<evidence type="ECO:0000256" key="4">
    <source>
        <dbReference type="ARBA" id="ARBA00022917"/>
    </source>
</evidence>
<dbReference type="EMBL" id="JAYWIO010000002">
    <property type="protein sequence ID" value="KAK7281537.1"/>
    <property type="molecule type" value="Genomic_DNA"/>
</dbReference>
<dbReference type="Proteomes" id="UP001372338">
    <property type="component" value="Unassembled WGS sequence"/>
</dbReference>
<dbReference type="InterPro" id="IPR016024">
    <property type="entry name" value="ARM-type_fold"/>
</dbReference>
<organism evidence="8 9">
    <name type="scientific">Crotalaria pallida</name>
    <name type="common">Smooth rattlebox</name>
    <name type="synonym">Crotalaria striata</name>
    <dbReference type="NCBI Taxonomy" id="3830"/>
    <lineage>
        <taxon>Eukaryota</taxon>
        <taxon>Viridiplantae</taxon>
        <taxon>Streptophyta</taxon>
        <taxon>Embryophyta</taxon>
        <taxon>Tracheophyta</taxon>
        <taxon>Spermatophyta</taxon>
        <taxon>Magnoliopsida</taxon>
        <taxon>eudicotyledons</taxon>
        <taxon>Gunneridae</taxon>
        <taxon>Pentapetalae</taxon>
        <taxon>rosids</taxon>
        <taxon>fabids</taxon>
        <taxon>Fabales</taxon>
        <taxon>Fabaceae</taxon>
        <taxon>Papilionoideae</taxon>
        <taxon>50 kb inversion clade</taxon>
        <taxon>genistoids sensu lato</taxon>
        <taxon>core genistoids</taxon>
        <taxon>Crotalarieae</taxon>
        <taxon>Crotalaria</taxon>
    </lineage>
</organism>
<dbReference type="PANTHER" id="PTHR23253:SF53">
    <property type="entry name" value="EUKARYOTIC TRANSLATION INITIATION FACTOR ISOFORM 4G-1"/>
    <property type="match status" value="1"/>
</dbReference>
<dbReference type="GO" id="GO:0016281">
    <property type="term" value="C:eukaryotic translation initiation factor 4F complex"/>
    <property type="evidence" value="ECO:0007669"/>
    <property type="project" value="TreeGrafter"/>
</dbReference>
<dbReference type="GO" id="GO:0006417">
    <property type="term" value="P:regulation of translation"/>
    <property type="evidence" value="ECO:0007669"/>
    <property type="project" value="UniProtKB-KW"/>
</dbReference>
<feature type="domain" description="MI" evidence="7">
    <location>
        <begin position="708"/>
        <end position="830"/>
    </location>
</feature>
<dbReference type="PANTHER" id="PTHR23253">
    <property type="entry name" value="EUKARYOTIC TRANSLATION INITIATION FACTOR 4 GAMMA"/>
    <property type="match status" value="1"/>
</dbReference>
<comment type="function">
    <text evidence="5">Plays a role in the accumulation of some potyvirus during viral infection.</text>
</comment>
<evidence type="ECO:0000256" key="1">
    <source>
        <dbReference type="ARBA" id="ARBA00005775"/>
    </source>
</evidence>
<dbReference type="FunFam" id="1.25.40.180:FF:000027">
    <property type="entry name" value="Eukaryotic translation initiation factor isoform 4G-2"/>
    <property type="match status" value="1"/>
</dbReference>
<evidence type="ECO:0000313" key="9">
    <source>
        <dbReference type="Proteomes" id="UP001372338"/>
    </source>
</evidence>
<proteinExistence type="inferred from homology"/>
<keyword evidence="4" id="KW-0648">Protein biosynthesis</keyword>
<evidence type="ECO:0000256" key="6">
    <source>
        <dbReference type="SAM" id="MobiDB-lite"/>
    </source>
</evidence>
<dbReference type="Pfam" id="PF02847">
    <property type="entry name" value="MA3"/>
    <property type="match status" value="1"/>
</dbReference>
<comment type="similarity">
    <text evidence="1">Belongs to the eukaryotic initiation factor 4G family.</text>
</comment>
<dbReference type="Pfam" id="PF02854">
    <property type="entry name" value="MIF4G"/>
    <property type="match status" value="1"/>
</dbReference>
<evidence type="ECO:0000256" key="3">
    <source>
        <dbReference type="ARBA" id="ARBA00022845"/>
    </source>
</evidence>
<feature type="compositionally biased region" description="Basic and acidic residues" evidence="6">
    <location>
        <begin position="217"/>
        <end position="226"/>
    </location>
</feature>